<dbReference type="RefSeq" id="WP_000874961.1">
    <property type="nucleotide sequence ID" value="NZ_CP009334.1"/>
</dbReference>
<feature type="region of interest" description="Disordered" evidence="1">
    <location>
        <begin position="178"/>
        <end position="233"/>
    </location>
</feature>
<evidence type="ECO:0000313" key="3">
    <source>
        <dbReference type="EMBL" id="MDR4174549.1"/>
    </source>
</evidence>
<dbReference type="Proteomes" id="UP000031876">
    <property type="component" value="Plasmid 2"/>
</dbReference>
<evidence type="ECO:0000313" key="4">
    <source>
        <dbReference type="EMBL" id="QKH22851.1"/>
    </source>
</evidence>
<dbReference type="KEGG" id="btw:BF38_5692"/>
<evidence type="ECO:0000256" key="1">
    <source>
        <dbReference type="SAM" id="MobiDB-lite"/>
    </source>
</evidence>
<dbReference type="EMBL" id="CP053979">
    <property type="protein sequence ID" value="QKH22851.1"/>
    <property type="molecule type" value="Genomic_DNA"/>
</dbReference>
<geneLocation type="plasmid" evidence="2 5">
    <name>2</name>
</geneLocation>
<dbReference type="AlphaFoldDB" id="A0A0B5NCV9"/>
<reference evidence="3" key="2">
    <citation type="submission" date="2019-07" db="EMBL/GenBank/DDBJ databases">
        <title>Phylogenomic Reclassification of ATCC Bacillus Strains and Various Taxa within the Genus Bacillus.</title>
        <authorList>
            <person name="Riojas M.A."/>
            <person name="Frank A.M."/>
            <person name="Fenn S.L."/>
            <person name="King S.P."/>
            <person name="Brower S.M."/>
            <person name="Hazbon M.H."/>
        </authorList>
    </citation>
    <scope>NUCLEOTIDE SEQUENCE</scope>
    <source>
        <strain evidence="3">ATCC 35646</strain>
    </source>
</reference>
<keyword evidence="4" id="KW-0614">Plasmid</keyword>
<dbReference type="EMBL" id="CP009334">
    <property type="protein sequence ID" value="AJG74170.1"/>
    <property type="molecule type" value="Genomic_DNA"/>
</dbReference>
<name>A0A0B5NCV9_BACTU</name>
<sequence>MAFLSIIDAESFDVSKSYFNKLKSKEEECYLVLDNYRNQEVNEMVKAVIVKEEVTEMKQGILYIKMLEHSSSELELEQFLEEHVDPVDVYTYVIKLHENYVDLRKLTEMVDKYTESKVRFIGGNLLAIQGAGVGMFADSFITENKLKVNKTSRFEVTQVKLLELSKLVTHELEEYTARKNRPKKSTVKRERAKKTKLADGTVVDKPKKPKSAKSKTPKPKKQKLSMEDILNSY</sequence>
<dbReference type="Proteomes" id="UP001181533">
    <property type="component" value="Unassembled WGS sequence"/>
</dbReference>
<protein>
    <submittedName>
        <fullName evidence="4">Uncharacterized protein</fullName>
    </submittedName>
</protein>
<evidence type="ECO:0000313" key="6">
    <source>
        <dbReference type="Proteomes" id="UP000501107"/>
    </source>
</evidence>
<gene>
    <name evidence="2" type="ORF">BF38_5692</name>
    <name evidence="3" type="ORF">FO599_00205</name>
    <name evidence="4" type="ORF">FOC89_02400</name>
</gene>
<evidence type="ECO:0000313" key="2">
    <source>
        <dbReference type="EMBL" id="AJG74170.1"/>
    </source>
</evidence>
<feature type="compositionally biased region" description="Basic residues" evidence="1">
    <location>
        <begin position="178"/>
        <end position="195"/>
    </location>
</feature>
<geneLocation type="plasmid" evidence="4 6">
    <name>unnamed3</name>
</geneLocation>
<feature type="compositionally biased region" description="Basic residues" evidence="1">
    <location>
        <begin position="207"/>
        <end position="223"/>
    </location>
</feature>
<evidence type="ECO:0000313" key="5">
    <source>
        <dbReference type="Proteomes" id="UP000031876"/>
    </source>
</evidence>
<organism evidence="4 6">
    <name type="scientific">Bacillus thuringiensis</name>
    <dbReference type="NCBI Taxonomy" id="1428"/>
    <lineage>
        <taxon>Bacteria</taxon>
        <taxon>Bacillati</taxon>
        <taxon>Bacillota</taxon>
        <taxon>Bacilli</taxon>
        <taxon>Bacillales</taxon>
        <taxon>Bacillaceae</taxon>
        <taxon>Bacillus</taxon>
        <taxon>Bacillus cereus group</taxon>
    </lineage>
</organism>
<dbReference type="Proteomes" id="UP000501107">
    <property type="component" value="Plasmid unnamed3"/>
</dbReference>
<proteinExistence type="predicted"/>
<reference evidence="4 6" key="3">
    <citation type="submission" date="2020-05" db="EMBL/GenBank/DDBJ databases">
        <title>FDA dAtabase for Regulatory Grade micrObial Sequences (FDA-ARGOS): Supporting development and validation of Infectious Disease Dx tests.</title>
        <authorList>
            <person name="Nelson B."/>
            <person name="Plummer A."/>
            <person name="Tallon L."/>
            <person name="Sadzewicz L."/>
            <person name="Zhao X."/>
            <person name="Vavikolanu K."/>
            <person name="Mehta A."/>
            <person name="Aluvathingal J."/>
            <person name="Nadendla S."/>
            <person name="Myers T."/>
            <person name="Yan Y."/>
            <person name="Sichtig H."/>
        </authorList>
    </citation>
    <scope>NUCLEOTIDE SEQUENCE [LARGE SCALE GENOMIC DNA]</scope>
    <source>
        <strain evidence="4 6">FDAARGOS_795</strain>
        <plasmid evidence="4 6">unnamed3</plasmid>
    </source>
</reference>
<dbReference type="EMBL" id="VKQN01000001">
    <property type="protein sequence ID" value="MDR4174549.1"/>
    <property type="molecule type" value="Genomic_DNA"/>
</dbReference>
<reference evidence="2 5" key="1">
    <citation type="journal article" date="2015" name="Genome Announc.">
        <title>Complete genome sequences for 35 biothreat assay-relevant bacillus species.</title>
        <authorList>
            <person name="Johnson S.L."/>
            <person name="Daligault H.E."/>
            <person name="Davenport K.W."/>
            <person name="Jaissle J."/>
            <person name="Frey K.G."/>
            <person name="Ladner J.T."/>
            <person name="Broomall S.M."/>
            <person name="Bishop-Lilly K.A."/>
            <person name="Bruce D.C."/>
            <person name="Gibbons H.S."/>
            <person name="Coyne S.R."/>
            <person name="Lo C.C."/>
            <person name="Meincke L."/>
            <person name="Munk A.C."/>
            <person name="Koroleva G.I."/>
            <person name="Rosenzweig C.N."/>
            <person name="Palacios G.F."/>
            <person name="Redden C.L."/>
            <person name="Minogue T.D."/>
            <person name="Chain P.S."/>
        </authorList>
    </citation>
    <scope>NUCLEOTIDE SEQUENCE [LARGE SCALE GENOMIC DNA]</scope>
    <source>
        <strain evidence="2 5">HD1011</strain>
        <plasmid evidence="2 5">2</plasmid>
    </source>
</reference>
<accession>A0A0B5NCV9</accession>